<proteinExistence type="predicted"/>
<evidence type="ECO:0000313" key="11">
    <source>
        <dbReference type="Proteomes" id="UP000185511"/>
    </source>
</evidence>
<feature type="region of interest" description="Disordered" evidence="7">
    <location>
        <begin position="1"/>
        <end position="31"/>
    </location>
</feature>
<evidence type="ECO:0000256" key="1">
    <source>
        <dbReference type="ARBA" id="ARBA00022798"/>
    </source>
</evidence>
<keyword evidence="2" id="KW-0805">Transcription regulation</keyword>
<dbReference type="PROSITE" id="PS51077">
    <property type="entry name" value="HTH_ICLR"/>
    <property type="match status" value="1"/>
</dbReference>
<organism evidence="10 11">
    <name type="scientific">Actinoalloteichus fjordicus</name>
    <dbReference type="NCBI Taxonomy" id="1612552"/>
    <lineage>
        <taxon>Bacteria</taxon>
        <taxon>Bacillati</taxon>
        <taxon>Actinomycetota</taxon>
        <taxon>Actinomycetes</taxon>
        <taxon>Pseudonocardiales</taxon>
        <taxon>Pseudonocardiaceae</taxon>
        <taxon>Actinoalloteichus</taxon>
    </lineage>
</organism>
<evidence type="ECO:0000256" key="7">
    <source>
        <dbReference type="SAM" id="MobiDB-lite"/>
    </source>
</evidence>
<reference evidence="11" key="1">
    <citation type="submission" date="2016-06" db="EMBL/GenBank/DDBJ databases">
        <title>Complete genome sequence of Actinoalloteichus fjordicus DSM 46855 (=ADI127-17), type strain of the new species Actinoalloteichus fjordicus.</title>
        <authorList>
            <person name="Ruckert C."/>
            <person name="Nouioui I."/>
            <person name="Willmese J."/>
            <person name="van Wezel G."/>
            <person name="Klenk H.-P."/>
            <person name="Kalinowski J."/>
            <person name="Zotchev S.B."/>
        </authorList>
    </citation>
    <scope>NUCLEOTIDE SEQUENCE [LARGE SCALE GENOMIC DNA]</scope>
    <source>
        <strain evidence="11">ADI127-7</strain>
    </source>
</reference>
<dbReference type="InterPro" id="IPR050707">
    <property type="entry name" value="HTH_MetabolicPath_Reg"/>
</dbReference>
<dbReference type="Gene3D" id="1.10.10.10">
    <property type="entry name" value="Winged helix-like DNA-binding domain superfamily/Winged helix DNA-binding domain"/>
    <property type="match status" value="1"/>
</dbReference>
<dbReference type="AlphaFoldDB" id="A0AAC9PTX6"/>
<dbReference type="GO" id="GO:0003700">
    <property type="term" value="F:DNA-binding transcription factor activity"/>
    <property type="evidence" value="ECO:0007669"/>
    <property type="project" value="TreeGrafter"/>
</dbReference>
<dbReference type="InterPro" id="IPR036390">
    <property type="entry name" value="WH_DNA-bd_sf"/>
</dbReference>
<evidence type="ECO:0000313" key="10">
    <source>
        <dbReference type="EMBL" id="APU16522.1"/>
    </source>
</evidence>
<dbReference type="InterPro" id="IPR014757">
    <property type="entry name" value="Tscrpt_reg_IclR_C"/>
</dbReference>
<dbReference type="GO" id="GO:0006071">
    <property type="term" value="P:glycerol metabolic process"/>
    <property type="evidence" value="ECO:0007669"/>
    <property type="project" value="UniProtKB-KW"/>
</dbReference>
<keyword evidence="1" id="KW-0319">Glycerol metabolism</keyword>
<dbReference type="RefSeq" id="WP_083684129.1">
    <property type="nucleotide sequence ID" value="NZ_CP016076.1"/>
</dbReference>
<dbReference type="GO" id="GO:0003677">
    <property type="term" value="F:DNA binding"/>
    <property type="evidence" value="ECO:0007669"/>
    <property type="project" value="UniProtKB-KW"/>
</dbReference>
<comment type="function">
    <text evidence="5">May be an activator protein for the gylABX operon.</text>
</comment>
<evidence type="ECO:0000256" key="6">
    <source>
        <dbReference type="ARBA" id="ARBA00070406"/>
    </source>
</evidence>
<dbReference type="GO" id="GO:0045892">
    <property type="term" value="P:negative regulation of DNA-templated transcription"/>
    <property type="evidence" value="ECO:0007669"/>
    <property type="project" value="TreeGrafter"/>
</dbReference>
<evidence type="ECO:0000259" key="8">
    <source>
        <dbReference type="PROSITE" id="PS51077"/>
    </source>
</evidence>
<dbReference type="Gene3D" id="3.30.450.40">
    <property type="match status" value="1"/>
</dbReference>
<dbReference type="InterPro" id="IPR036388">
    <property type="entry name" value="WH-like_DNA-bd_sf"/>
</dbReference>
<feature type="domain" description="IclR-ED" evidence="9">
    <location>
        <begin position="96"/>
        <end position="277"/>
    </location>
</feature>
<sequence>MAAPADLPDEARQAEGAPEPESSERPGGVRDVKSAARTLELLELLAARQNRPARLRELSEALGMPRSSCYALLRTLAKYGWVRTDTSGTMYGIGIRALIAGTSYLDTDPYLRIAKPVLDHLGEQLDETFHFGRLDGTDVVYLATRESGQYLRPYSRVGRRLPAYSTSLGKALLAERPAEELANHLPPTLAALTPHTLTDREALVEDLAHTRERGYAVDQQENSVGLHCVALPMRYATPPLDAISCSVPLARLTPAREADIVAAMRRAREEMERSATSVAMGIAGGI</sequence>
<protein>
    <recommendedName>
        <fullName evidence="6">Glycerol operon regulatory protein</fullName>
    </recommendedName>
</protein>
<evidence type="ECO:0000256" key="2">
    <source>
        <dbReference type="ARBA" id="ARBA00023015"/>
    </source>
</evidence>
<feature type="domain" description="HTH iclR-type" evidence="8">
    <location>
        <begin position="32"/>
        <end position="95"/>
    </location>
</feature>
<evidence type="ECO:0000259" key="9">
    <source>
        <dbReference type="PROSITE" id="PS51078"/>
    </source>
</evidence>
<keyword evidence="4" id="KW-0804">Transcription</keyword>
<dbReference type="Pfam" id="PF01614">
    <property type="entry name" value="IclR_C"/>
    <property type="match status" value="1"/>
</dbReference>
<dbReference type="FunFam" id="1.10.10.10:FF:000056">
    <property type="entry name" value="IclR family transcriptional regulator"/>
    <property type="match status" value="1"/>
</dbReference>
<evidence type="ECO:0000256" key="3">
    <source>
        <dbReference type="ARBA" id="ARBA00023125"/>
    </source>
</evidence>
<gene>
    <name evidence="10" type="ORF">UA74_22520</name>
</gene>
<evidence type="ECO:0000256" key="4">
    <source>
        <dbReference type="ARBA" id="ARBA00023163"/>
    </source>
</evidence>
<name>A0AAC9PTX6_9PSEU</name>
<dbReference type="Pfam" id="PF09339">
    <property type="entry name" value="HTH_IclR"/>
    <property type="match status" value="1"/>
</dbReference>
<feature type="compositionally biased region" description="Basic and acidic residues" evidence="7">
    <location>
        <begin position="22"/>
        <end position="31"/>
    </location>
</feature>
<evidence type="ECO:0000256" key="5">
    <source>
        <dbReference type="ARBA" id="ARBA00058938"/>
    </source>
</evidence>
<dbReference type="SUPFAM" id="SSF55781">
    <property type="entry name" value="GAF domain-like"/>
    <property type="match status" value="1"/>
</dbReference>
<keyword evidence="3" id="KW-0238">DNA-binding</keyword>
<dbReference type="Proteomes" id="UP000185511">
    <property type="component" value="Chromosome"/>
</dbReference>
<keyword evidence="11" id="KW-1185">Reference proteome</keyword>
<dbReference type="PROSITE" id="PS51078">
    <property type="entry name" value="ICLR_ED"/>
    <property type="match status" value="1"/>
</dbReference>
<dbReference type="PANTHER" id="PTHR30136:SF24">
    <property type="entry name" value="HTH-TYPE TRANSCRIPTIONAL REPRESSOR ALLR"/>
    <property type="match status" value="1"/>
</dbReference>
<dbReference type="KEGG" id="acad:UA74_22520"/>
<dbReference type="InterPro" id="IPR029016">
    <property type="entry name" value="GAF-like_dom_sf"/>
</dbReference>
<accession>A0AAC9PTX6</accession>
<dbReference type="SMART" id="SM00346">
    <property type="entry name" value="HTH_ICLR"/>
    <property type="match status" value="1"/>
</dbReference>
<dbReference type="EMBL" id="CP016076">
    <property type="protein sequence ID" value="APU16522.1"/>
    <property type="molecule type" value="Genomic_DNA"/>
</dbReference>
<dbReference type="SUPFAM" id="SSF46785">
    <property type="entry name" value="Winged helix' DNA-binding domain"/>
    <property type="match status" value="1"/>
</dbReference>
<dbReference type="InterPro" id="IPR005471">
    <property type="entry name" value="Tscrpt_reg_IclR_N"/>
</dbReference>
<dbReference type="PANTHER" id="PTHR30136">
    <property type="entry name" value="HELIX-TURN-HELIX TRANSCRIPTIONAL REGULATOR, ICLR FAMILY"/>
    <property type="match status" value="1"/>
</dbReference>